<comment type="caution">
    <text evidence="9">The sequence shown here is derived from an EMBL/GenBank/DDBJ whole genome shotgun (WGS) entry which is preliminary data.</text>
</comment>
<dbReference type="Gene3D" id="2.40.70.10">
    <property type="entry name" value="Acid Proteases"/>
    <property type="match status" value="2"/>
</dbReference>
<feature type="signal peptide" evidence="7">
    <location>
        <begin position="1"/>
        <end position="27"/>
    </location>
</feature>
<dbReference type="PRINTS" id="PR00792">
    <property type="entry name" value="PEPSIN"/>
</dbReference>
<feature type="region of interest" description="Disordered" evidence="5">
    <location>
        <begin position="467"/>
        <end position="502"/>
    </location>
</feature>
<dbReference type="AlphaFoldDB" id="A0A2S4VTR0"/>
<dbReference type="CDD" id="cd05471">
    <property type="entry name" value="pepsin_like"/>
    <property type="match status" value="1"/>
</dbReference>
<evidence type="ECO:0000256" key="2">
    <source>
        <dbReference type="ARBA" id="ARBA00022750"/>
    </source>
</evidence>
<dbReference type="InterPro" id="IPR001461">
    <property type="entry name" value="Aspartic_peptidase_A1"/>
</dbReference>
<comment type="similarity">
    <text evidence="1 4">Belongs to the peptidase A1 family.</text>
</comment>
<evidence type="ECO:0000256" key="1">
    <source>
        <dbReference type="ARBA" id="ARBA00007447"/>
    </source>
</evidence>
<feature type="active site" evidence="3">
    <location>
        <position position="163"/>
    </location>
</feature>
<organism evidence="9 10">
    <name type="scientific">Puccinia striiformis</name>
    <dbReference type="NCBI Taxonomy" id="27350"/>
    <lineage>
        <taxon>Eukaryota</taxon>
        <taxon>Fungi</taxon>
        <taxon>Dikarya</taxon>
        <taxon>Basidiomycota</taxon>
        <taxon>Pucciniomycotina</taxon>
        <taxon>Pucciniomycetes</taxon>
        <taxon>Pucciniales</taxon>
        <taxon>Pucciniaceae</taxon>
        <taxon>Puccinia</taxon>
    </lineage>
</organism>
<dbReference type="VEuPathDB" id="FungiDB:PSHT_07196"/>
<evidence type="ECO:0000259" key="8">
    <source>
        <dbReference type="PROSITE" id="PS51767"/>
    </source>
</evidence>
<keyword evidence="2 4" id="KW-0064">Aspartyl protease</keyword>
<evidence type="ECO:0000313" key="10">
    <source>
        <dbReference type="Proteomes" id="UP000239156"/>
    </source>
</evidence>
<name>A0A2S4VTR0_9BASI</name>
<dbReference type="InterPro" id="IPR021109">
    <property type="entry name" value="Peptidase_aspartic_dom_sf"/>
</dbReference>
<keyword evidence="4" id="KW-0378">Hydrolase</keyword>
<dbReference type="FunFam" id="2.40.70.10:FF:000008">
    <property type="entry name" value="Cathepsin D"/>
    <property type="match status" value="1"/>
</dbReference>
<dbReference type="InterPro" id="IPR034164">
    <property type="entry name" value="Pepsin-like_dom"/>
</dbReference>
<evidence type="ECO:0000256" key="3">
    <source>
        <dbReference type="PIRSR" id="PIRSR601461-1"/>
    </source>
</evidence>
<dbReference type="EMBL" id="PKSL01000028">
    <property type="protein sequence ID" value="POW12933.1"/>
    <property type="molecule type" value="Genomic_DNA"/>
</dbReference>
<proteinExistence type="inferred from homology"/>
<keyword evidence="6" id="KW-0812">Transmembrane</keyword>
<keyword evidence="4" id="KW-0645">Protease</keyword>
<feature type="transmembrane region" description="Helical" evidence="6">
    <location>
        <begin position="512"/>
        <end position="532"/>
    </location>
</feature>
<keyword evidence="7" id="KW-0732">Signal</keyword>
<evidence type="ECO:0000313" key="9">
    <source>
        <dbReference type="EMBL" id="POW12933.1"/>
    </source>
</evidence>
<dbReference type="InterPro" id="IPR001969">
    <property type="entry name" value="Aspartic_peptidase_AS"/>
</dbReference>
<dbReference type="InterPro" id="IPR033121">
    <property type="entry name" value="PEPTIDASE_A1"/>
</dbReference>
<feature type="active site" evidence="3">
    <location>
        <position position="322"/>
    </location>
</feature>
<reference evidence="9" key="1">
    <citation type="submission" date="2017-12" db="EMBL/GenBank/DDBJ databases">
        <title>Gene loss provides genomic basis for host adaptation in cereal stripe rust fungi.</title>
        <authorList>
            <person name="Xia C."/>
        </authorList>
    </citation>
    <scope>NUCLEOTIDE SEQUENCE [LARGE SCALE GENOMIC DNA]</scope>
    <source>
        <strain evidence="9">93-210</strain>
    </source>
</reference>
<feature type="chain" id="PRO_5015392977" description="Peptidase A1 domain-containing protein" evidence="7">
    <location>
        <begin position="28"/>
        <end position="594"/>
    </location>
</feature>
<gene>
    <name evidence="9" type="ORF">PSTT_04121</name>
</gene>
<keyword evidence="6" id="KW-1133">Transmembrane helix</keyword>
<keyword evidence="10" id="KW-1185">Reference proteome</keyword>
<accession>A0A2S4VTR0</accession>
<evidence type="ECO:0000256" key="6">
    <source>
        <dbReference type="SAM" id="Phobius"/>
    </source>
</evidence>
<dbReference type="VEuPathDB" id="FungiDB:PSTT_04121"/>
<evidence type="ECO:0000256" key="4">
    <source>
        <dbReference type="RuleBase" id="RU000454"/>
    </source>
</evidence>
<evidence type="ECO:0000256" key="5">
    <source>
        <dbReference type="SAM" id="MobiDB-lite"/>
    </source>
</evidence>
<dbReference type="PROSITE" id="PS00141">
    <property type="entry name" value="ASP_PROTEASE"/>
    <property type="match status" value="1"/>
</dbReference>
<feature type="transmembrane region" description="Helical" evidence="6">
    <location>
        <begin position="539"/>
        <end position="561"/>
    </location>
</feature>
<dbReference type="GO" id="GO:0004190">
    <property type="term" value="F:aspartic-type endopeptidase activity"/>
    <property type="evidence" value="ECO:0007669"/>
    <property type="project" value="UniProtKB-KW"/>
</dbReference>
<dbReference type="Pfam" id="PF00026">
    <property type="entry name" value="Asp"/>
    <property type="match status" value="2"/>
</dbReference>
<feature type="domain" description="Peptidase A1" evidence="8">
    <location>
        <begin position="145"/>
        <end position="436"/>
    </location>
</feature>
<dbReference type="PANTHER" id="PTHR47966:SF6">
    <property type="entry name" value="PEPTIDASE A1 DOMAIN-CONTAINING PROTEIN"/>
    <property type="match status" value="1"/>
</dbReference>
<dbReference type="SUPFAM" id="SSF50630">
    <property type="entry name" value="Acid proteases"/>
    <property type="match status" value="1"/>
</dbReference>
<protein>
    <recommendedName>
        <fullName evidence="8">Peptidase A1 domain-containing protein</fullName>
    </recommendedName>
</protein>
<evidence type="ECO:0000256" key="7">
    <source>
        <dbReference type="SAM" id="SignalP"/>
    </source>
</evidence>
<dbReference type="GO" id="GO:0006508">
    <property type="term" value="P:proteolysis"/>
    <property type="evidence" value="ECO:0007669"/>
    <property type="project" value="UniProtKB-KW"/>
</dbReference>
<sequence length="594" mass="64281">MNNPARRKKKLVLLLLLLTISSSTIIAEESISLPLYRRKSSQSRLQFQRLKLINKYNSLSIEQPLQNSIIKRELNSRQISSLPLPSIPDSLGNHNNTSSLTTTATTTAAAVNDNLNNITYRGQSDGNGGVIGIQKILNFQADLEYFTSIYIGTPPQSLNVILDTGSSDLWIASANCTISTGCSNGLGPRFDPVNSSSTFTTNTPFSIKYGSGSATGKMYTDNITFAGYRLPPQKFAVVDTVSSELLSKDVSGLMGLGFQPLASSGVTPIWQTIMNNTNNNMNVTFPGFSFGLTRYKYNSTTRNVNGNSLNLNSQSSPNVAIDTGTTLIGGPANEVKQFYSHVIGSTPASGSYQGYYSYPCNSSVFVTFKFGGKNYTMAPEDFNLGPFGSNGRCLGSVFELELSGASRSLISWVIGDSFLKNVLSIYRYVPAAVGFAKLSSQFNNTGASVVTVGGSLYTPSQLKIIESSNSSSTQSNNNRSGTSPGSKNNGINSSVNLGNGNNRNNKNRAVSLSAPIKLTLVAIVLSLLCNLVGYDPFLLLTFISLLFSLHLHFHGLLFPYFCLLFQKNSFSVSLLSVLIESDQSHIHLYPIFFF</sequence>
<dbReference type="PROSITE" id="PS51767">
    <property type="entry name" value="PEPTIDASE_A1"/>
    <property type="match status" value="1"/>
</dbReference>
<keyword evidence="6" id="KW-0472">Membrane</keyword>
<dbReference type="Proteomes" id="UP000239156">
    <property type="component" value="Unassembled WGS sequence"/>
</dbReference>
<dbReference type="PANTHER" id="PTHR47966">
    <property type="entry name" value="BETA-SITE APP-CLEAVING ENZYME, ISOFORM A-RELATED"/>
    <property type="match status" value="1"/>
</dbReference>